<evidence type="ECO:0000313" key="4">
    <source>
        <dbReference type="Proteomes" id="UP000245380"/>
    </source>
</evidence>
<dbReference type="SMART" id="SM00857">
    <property type="entry name" value="Resolvase"/>
    <property type="match status" value="1"/>
</dbReference>
<dbReference type="InterPro" id="IPR038109">
    <property type="entry name" value="DNA_bind_recomb_sf"/>
</dbReference>
<feature type="domain" description="Recombinase" evidence="2">
    <location>
        <begin position="170"/>
        <end position="299"/>
    </location>
</feature>
<dbReference type="InterPro" id="IPR011109">
    <property type="entry name" value="DNA_bind_recombinase_dom"/>
</dbReference>
<proteinExistence type="predicted"/>
<dbReference type="AlphaFoldDB" id="A0A2U3D9Y1"/>
<dbReference type="PROSITE" id="PS51736">
    <property type="entry name" value="RECOMBINASES_3"/>
    <property type="match status" value="1"/>
</dbReference>
<gene>
    <name evidence="3" type="ORF">BM613_05330</name>
</gene>
<dbReference type="Proteomes" id="UP000245380">
    <property type="component" value="Unassembled WGS sequence"/>
</dbReference>
<organism evidence="3 4">
    <name type="scientific">Sulfoacidibacillus thermotolerans</name>
    <name type="common">Acidibacillus sulfuroxidans</name>
    <dbReference type="NCBI Taxonomy" id="1765684"/>
    <lineage>
        <taxon>Bacteria</taxon>
        <taxon>Bacillati</taxon>
        <taxon>Bacillota</taxon>
        <taxon>Bacilli</taxon>
        <taxon>Bacillales</taxon>
        <taxon>Alicyclobacillaceae</taxon>
        <taxon>Sulfoacidibacillus</taxon>
    </lineage>
</organism>
<dbReference type="PROSITE" id="PS51737">
    <property type="entry name" value="RECOMBINASE_DNA_BIND"/>
    <property type="match status" value="1"/>
</dbReference>
<accession>A0A2U3D9Y1</accession>
<evidence type="ECO:0000259" key="2">
    <source>
        <dbReference type="PROSITE" id="PS51737"/>
    </source>
</evidence>
<protein>
    <submittedName>
        <fullName evidence="3">Recombinase</fullName>
    </submittedName>
</protein>
<evidence type="ECO:0000259" key="1">
    <source>
        <dbReference type="PROSITE" id="PS51736"/>
    </source>
</evidence>
<comment type="caution">
    <text evidence="3">The sequence shown here is derived from an EMBL/GenBank/DDBJ whole genome shotgun (WGS) entry which is preliminary data.</text>
</comment>
<dbReference type="GO" id="GO:0003677">
    <property type="term" value="F:DNA binding"/>
    <property type="evidence" value="ECO:0007669"/>
    <property type="project" value="InterPro"/>
</dbReference>
<feature type="domain" description="Resolvase/invertase-type recombinase catalytic" evidence="1">
    <location>
        <begin position="10"/>
        <end position="162"/>
    </location>
</feature>
<dbReference type="Gene3D" id="3.90.1750.20">
    <property type="entry name" value="Putative Large Serine Recombinase, Chain B, Domain 2"/>
    <property type="match status" value="1"/>
</dbReference>
<dbReference type="RefSeq" id="WP_109430134.1">
    <property type="nucleotide sequence ID" value="NZ_MPDK01000006.1"/>
</dbReference>
<dbReference type="GO" id="GO:0000150">
    <property type="term" value="F:DNA strand exchange activity"/>
    <property type="evidence" value="ECO:0007669"/>
    <property type="project" value="InterPro"/>
</dbReference>
<dbReference type="CDD" id="cd00338">
    <property type="entry name" value="Ser_Recombinase"/>
    <property type="match status" value="1"/>
</dbReference>
<dbReference type="OrthoDB" id="65783at2"/>
<dbReference type="InterPro" id="IPR036162">
    <property type="entry name" value="Resolvase-like_N_sf"/>
</dbReference>
<dbReference type="InterPro" id="IPR025827">
    <property type="entry name" value="Zn_ribbon_recom_dom"/>
</dbReference>
<dbReference type="Pfam" id="PF13408">
    <property type="entry name" value="Zn_ribbon_recom"/>
    <property type="match status" value="1"/>
</dbReference>
<dbReference type="Gene3D" id="3.40.50.1390">
    <property type="entry name" value="Resolvase, N-terminal catalytic domain"/>
    <property type="match status" value="1"/>
</dbReference>
<dbReference type="Pfam" id="PF00239">
    <property type="entry name" value="Resolvase"/>
    <property type="match status" value="1"/>
</dbReference>
<keyword evidence="4" id="KW-1185">Reference proteome</keyword>
<dbReference type="Pfam" id="PF07508">
    <property type="entry name" value="Recombinase"/>
    <property type="match status" value="1"/>
</dbReference>
<evidence type="ECO:0000313" key="3">
    <source>
        <dbReference type="EMBL" id="PWI58089.1"/>
    </source>
</evidence>
<dbReference type="EMBL" id="MPDK01000006">
    <property type="protein sequence ID" value="PWI58089.1"/>
    <property type="molecule type" value="Genomic_DNA"/>
</dbReference>
<dbReference type="PANTHER" id="PTHR30461">
    <property type="entry name" value="DNA-INVERTASE FROM LAMBDOID PROPHAGE"/>
    <property type="match status" value="1"/>
</dbReference>
<sequence>MANYPSNLHAVALYLRKSRADLEAENRGEGETLSKHRRTLYAFAAKYNYSILDVYEEIVSGERIIDRPEMQRLLHAVADGRYQAVLCMDIDRLGRGNMVDQGMIQDLFKHSQTLIITPRKVYDLQDEMDEEWSEFEAFMARRELKLITRRMQRGRRQSALEGKSVSRKPPYGYLRDRTLHLQPDPATAPIVQMIFALAAKGEGAQRISTHLTTLGIPSPSGQNHWDRSTIYSILQNPVYQGHIRWGHYQYQKTAQRKNGYSRKLAAEHTKVMKYDAHEPLVDPVTYALYKEKSKRHPSVPMRKTLSNPLAGLIVCARCGRTMMRKKTYHRPYNRLLCPTPGCSTRGTHFELVEQRILHTLQSTLSGIHFSADKEQHSLLIRQLSERTGQTRKFESLQATHLQIQKQLNTLYELVEQGMYDSTTFKTRRSLLLDRLAKLEQELCEATSEQAHSLETAATLQSSLATVHDPWVLYETHTSSELKNQLLKLFIAHITYRREQDWKPPDHFELIITLRL</sequence>
<name>A0A2U3D9Y1_SULT2</name>
<dbReference type="InterPro" id="IPR006119">
    <property type="entry name" value="Resolv_N"/>
</dbReference>
<reference evidence="3 4" key="1">
    <citation type="submission" date="2016-11" db="EMBL/GenBank/DDBJ databases">
        <title>Comparative genomics of Acidibacillus ferroxidans species.</title>
        <authorList>
            <person name="Oliveira G."/>
            <person name="Nunes G."/>
            <person name="Oliveira R."/>
            <person name="Araujo F."/>
            <person name="Salim A."/>
            <person name="Scholte L."/>
            <person name="Morais D."/>
            <person name="Nancucheo I."/>
            <person name="Johnson D.B."/>
            <person name="Grail B."/>
            <person name="Bittencourt J."/>
            <person name="Valadares R."/>
        </authorList>
    </citation>
    <scope>NUCLEOTIDE SEQUENCE [LARGE SCALE GENOMIC DNA]</scope>
    <source>
        <strain evidence="3 4">Y002</strain>
    </source>
</reference>
<dbReference type="SUPFAM" id="SSF53041">
    <property type="entry name" value="Resolvase-like"/>
    <property type="match status" value="1"/>
</dbReference>
<dbReference type="InterPro" id="IPR050639">
    <property type="entry name" value="SSR_resolvase"/>
</dbReference>
<dbReference type="PANTHER" id="PTHR30461:SF23">
    <property type="entry name" value="DNA RECOMBINASE-RELATED"/>
    <property type="match status" value="1"/>
</dbReference>